<dbReference type="Pfam" id="PF04102">
    <property type="entry name" value="SlyX"/>
    <property type="match status" value="1"/>
</dbReference>
<dbReference type="RefSeq" id="WP_007346859.1">
    <property type="nucleotide sequence ID" value="NZ_CALY02000073.1"/>
</dbReference>
<reference evidence="1 2" key="1">
    <citation type="submission" date="2012-03" db="EMBL/GenBank/DDBJ databases">
        <title>The Genome Sequence of Bartonella rattimassiliensis 15908.</title>
        <authorList>
            <consortium name="The Broad Institute Genome Sequencing Platform"/>
            <consortium name="The Broad Institute Genome Sequencing Center for Infectious Disease"/>
            <person name="Feldgarden M."/>
            <person name="Kirby J."/>
            <person name="Kosoy M."/>
            <person name="Birtles R."/>
            <person name="Probert W.S."/>
            <person name="Chiaraviglio L."/>
            <person name="Young S.K."/>
            <person name="Zeng Q."/>
            <person name="Gargeya S."/>
            <person name="Fitzgerald M."/>
            <person name="Haas B."/>
            <person name="Abouelleil A."/>
            <person name="Alvarado L."/>
            <person name="Arachchi H.M."/>
            <person name="Berlin A."/>
            <person name="Chapman S.B."/>
            <person name="Gearin G."/>
            <person name="Goldberg J."/>
            <person name="Griggs A."/>
            <person name="Gujja S."/>
            <person name="Hansen M."/>
            <person name="Heiman D."/>
            <person name="Howarth C."/>
            <person name="Larimer J."/>
            <person name="Lui A."/>
            <person name="MacDonald P.J.P."/>
            <person name="McCowen C."/>
            <person name="Montmayeur A."/>
            <person name="Murphy C."/>
            <person name="Neiman D."/>
            <person name="Pearson M."/>
            <person name="Priest M."/>
            <person name="Roberts A."/>
            <person name="Saif S."/>
            <person name="Shea T."/>
            <person name="Sisk P."/>
            <person name="Stolte C."/>
            <person name="Sykes S."/>
            <person name="Wortman J."/>
            <person name="Nusbaum C."/>
            <person name="Birren B."/>
        </authorList>
    </citation>
    <scope>NUCLEOTIDE SEQUENCE [LARGE SCALE GENOMIC DNA]</scope>
    <source>
        <strain evidence="1 2">15908</strain>
    </source>
</reference>
<comment type="caution">
    <text evidence="1">The sequence shown here is derived from an EMBL/GenBank/DDBJ whole genome shotgun (WGS) entry which is preliminary data.</text>
</comment>
<sequence>MSDENRLLELEIKLAYQEKFIEKLSHVVTNPWKSLDDISKKSVF</sequence>
<dbReference type="AlphaFoldDB" id="J1JRA0"/>
<gene>
    <name evidence="1" type="ORF">MCY_00555</name>
</gene>
<evidence type="ECO:0000313" key="2">
    <source>
        <dbReference type="Proteomes" id="UP000001077"/>
    </source>
</evidence>
<dbReference type="HOGENOM" id="CLU_3212897_0_0_5"/>
<protein>
    <submittedName>
        <fullName evidence="1">Uncharacterized protein</fullName>
    </submittedName>
</protein>
<organism evidence="1 2">
    <name type="scientific">Bartonella rattimassiliensis 15908</name>
    <dbReference type="NCBI Taxonomy" id="1094556"/>
    <lineage>
        <taxon>Bacteria</taxon>
        <taxon>Pseudomonadati</taxon>
        <taxon>Pseudomonadota</taxon>
        <taxon>Alphaproteobacteria</taxon>
        <taxon>Hyphomicrobiales</taxon>
        <taxon>Bartonellaceae</taxon>
        <taxon>Bartonella</taxon>
    </lineage>
</organism>
<name>J1JRA0_9HYPH</name>
<dbReference type="Gene3D" id="1.20.5.300">
    <property type="match status" value="1"/>
</dbReference>
<dbReference type="InterPro" id="IPR007236">
    <property type="entry name" value="SlyX"/>
</dbReference>
<accession>J1JRA0</accession>
<keyword evidence="2" id="KW-1185">Reference proteome</keyword>
<dbReference type="PATRIC" id="fig|1094556.3.peg.656"/>
<dbReference type="Proteomes" id="UP000001077">
    <property type="component" value="Unassembled WGS sequence"/>
</dbReference>
<proteinExistence type="predicted"/>
<evidence type="ECO:0000313" key="1">
    <source>
        <dbReference type="EMBL" id="EJF86905.1"/>
    </source>
</evidence>
<dbReference type="EMBL" id="AILY01000013">
    <property type="protein sequence ID" value="EJF86905.1"/>
    <property type="molecule type" value="Genomic_DNA"/>
</dbReference>